<gene>
    <name evidence="1" type="ORF">LCGC14_1119380</name>
</gene>
<feature type="non-terminal residue" evidence="1">
    <location>
        <position position="1"/>
    </location>
</feature>
<sequence>YSLAAKPVCVHCGFDDTRALSIDHINSNGHHLRTKDPTHRDTAKWLKDNGFPDGYQTLCMNCQWIKKVDNNEN</sequence>
<protein>
    <recommendedName>
        <fullName evidence="2">HNH domain-containing protein</fullName>
    </recommendedName>
</protein>
<reference evidence="1" key="1">
    <citation type="journal article" date="2015" name="Nature">
        <title>Complex archaea that bridge the gap between prokaryotes and eukaryotes.</title>
        <authorList>
            <person name="Spang A."/>
            <person name="Saw J.H."/>
            <person name="Jorgensen S.L."/>
            <person name="Zaremba-Niedzwiedzka K."/>
            <person name="Martijn J."/>
            <person name="Lind A.E."/>
            <person name="van Eijk R."/>
            <person name="Schleper C."/>
            <person name="Guy L."/>
            <person name="Ettema T.J."/>
        </authorList>
    </citation>
    <scope>NUCLEOTIDE SEQUENCE</scope>
</reference>
<dbReference type="EMBL" id="LAZR01005168">
    <property type="protein sequence ID" value="KKN02260.1"/>
    <property type="molecule type" value="Genomic_DNA"/>
</dbReference>
<evidence type="ECO:0000313" key="1">
    <source>
        <dbReference type="EMBL" id="KKN02260.1"/>
    </source>
</evidence>
<proteinExistence type="predicted"/>
<dbReference type="AlphaFoldDB" id="A0A0F9M4H4"/>
<accession>A0A0F9M4H4</accession>
<evidence type="ECO:0008006" key="2">
    <source>
        <dbReference type="Google" id="ProtNLM"/>
    </source>
</evidence>
<comment type="caution">
    <text evidence="1">The sequence shown here is derived from an EMBL/GenBank/DDBJ whole genome shotgun (WGS) entry which is preliminary data.</text>
</comment>
<organism evidence="1">
    <name type="scientific">marine sediment metagenome</name>
    <dbReference type="NCBI Taxonomy" id="412755"/>
    <lineage>
        <taxon>unclassified sequences</taxon>
        <taxon>metagenomes</taxon>
        <taxon>ecological metagenomes</taxon>
    </lineage>
</organism>
<name>A0A0F9M4H4_9ZZZZ</name>